<evidence type="ECO:0000313" key="2">
    <source>
        <dbReference type="EMBL" id="MDQ8206103.1"/>
    </source>
</evidence>
<dbReference type="InterPro" id="IPR008309">
    <property type="entry name" value="YdbL"/>
</dbReference>
<name>A0ABU1APY8_9BACT</name>
<keyword evidence="1" id="KW-0732">Signal</keyword>
<dbReference type="RefSeq" id="WP_308948095.1">
    <property type="nucleotide sequence ID" value="NZ_JARXHW010000002.1"/>
</dbReference>
<organism evidence="2 3">
    <name type="scientific">Thalassobacterium maritimum</name>
    <dbReference type="NCBI Taxonomy" id="3041265"/>
    <lineage>
        <taxon>Bacteria</taxon>
        <taxon>Pseudomonadati</taxon>
        <taxon>Verrucomicrobiota</taxon>
        <taxon>Opitutia</taxon>
        <taxon>Puniceicoccales</taxon>
        <taxon>Coraliomargaritaceae</taxon>
        <taxon>Thalassobacterium</taxon>
    </lineage>
</organism>
<feature type="signal peptide" evidence="1">
    <location>
        <begin position="1"/>
        <end position="21"/>
    </location>
</feature>
<evidence type="ECO:0000313" key="3">
    <source>
        <dbReference type="Proteomes" id="UP001225316"/>
    </source>
</evidence>
<sequence length="132" mass="14790">MNIYKKIVNCLLLGLISLFCAQVPLSANTVTSSEKALRATMGERLPALMELKLSGLVGETNLGLVEARGSISLEQRRLLSDENQDRLAYYKLISTRLGVSISTVQRKRAEQIRKKSPRGVWIESQSGEWQRN</sequence>
<proteinExistence type="predicted"/>
<feature type="chain" id="PRO_5045528092" evidence="1">
    <location>
        <begin position="22"/>
        <end position="132"/>
    </location>
</feature>
<dbReference type="Pfam" id="PF07027">
    <property type="entry name" value="DUF1318"/>
    <property type="match status" value="1"/>
</dbReference>
<protein>
    <submittedName>
        <fullName evidence="2">YdbL family protein</fullName>
    </submittedName>
</protein>
<comment type="caution">
    <text evidence="2">The sequence shown here is derived from an EMBL/GenBank/DDBJ whole genome shotgun (WGS) entry which is preliminary data.</text>
</comment>
<reference evidence="2 3" key="1">
    <citation type="submission" date="2023-04" db="EMBL/GenBank/DDBJ databases">
        <title>A novel bacteria isolated from coastal sediment.</title>
        <authorList>
            <person name="Liu X.-J."/>
            <person name="Du Z.-J."/>
        </authorList>
    </citation>
    <scope>NUCLEOTIDE SEQUENCE [LARGE SCALE GENOMIC DNA]</scope>
    <source>
        <strain evidence="2 3">SDUM461003</strain>
    </source>
</reference>
<gene>
    <name evidence="2" type="ORF">QEH52_01180</name>
</gene>
<keyword evidence="3" id="KW-1185">Reference proteome</keyword>
<evidence type="ECO:0000256" key="1">
    <source>
        <dbReference type="SAM" id="SignalP"/>
    </source>
</evidence>
<dbReference type="EMBL" id="JARXHW010000002">
    <property type="protein sequence ID" value="MDQ8206103.1"/>
    <property type="molecule type" value="Genomic_DNA"/>
</dbReference>
<accession>A0ABU1APY8</accession>
<dbReference type="Proteomes" id="UP001225316">
    <property type="component" value="Unassembled WGS sequence"/>
</dbReference>